<evidence type="ECO:0000256" key="2">
    <source>
        <dbReference type="ARBA" id="ARBA00022630"/>
    </source>
</evidence>
<dbReference type="Pfam" id="PF01266">
    <property type="entry name" value="DAO"/>
    <property type="match status" value="1"/>
</dbReference>
<accession>A0ABP7DPC7</accession>
<sequence>MAEIVVAGAGIVGLATARELTTRGHRVTVLEKEPEIARHQTGRNSGVIHSGLYYAPGSLKATLGTAGAASMRDFAREHGIPVDICGKLVVATRPEQLAALSRLHDRGRANGVPVCRVDPDEARELEPYVSCVAGLRVESTGIVDYSRVCRTLDSLITAGGGQVLTGEEIVAVDTRGDGVIVTTRSGEHRAERFVNCAGLQSDRLARLAGLEPDVRIVPFRGEYFELKPAYEHLVTGLIYPVPDPTLPFLGVHLTTMINGGVHAGPNAVLALAREGYSWTTVKPADVADYLRWPGSWRLGRRYWKTGLGEIRRSLSPARFLASLRELVPALPDDSLVPAPAGVRAQALRRDGTMVDDFAYVRAPRQIHVLNAPSPAATASLEIGRVIADEVDRL</sequence>
<organism evidence="7 8">
    <name type="scientific">Microlunatus aurantiacus</name>
    <dbReference type="NCBI Taxonomy" id="446786"/>
    <lineage>
        <taxon>Bacteria</taxon>
        <taxon>Bacillati</taxon>
        <taxon>Actinomycetota</taxon>
        <taxon>Actinomycetes</taxon>
        <taxon>Propionibacteriales</taxon>
        <taxon>Propionibacteriaceae</taxon>
        <taxon>Microlunatus</taxon>
    </lineage>
</organism>
<protein>
    <submittedName>
        <fullName evidence="7">L-2-hydroxyglutarate oxidase</fullName>
    </submittedName>
</protein>
<dbReference type="Gene3D" id="3.50.50.60">
    <property type="entry name" value="FAD/NAD(P)-binding domain"/>
    <property type="match status" value="1"/>
</dbReference>
<dbReference type="PANTHER" id="PTHR43104:SF2">
    <property type="entry name" value="L-2-HYDROXYGLUTARATE DEHYDROGENASE, MITOCHONDRIAL"/>
    <property type="match status" value="1"/>
</dbReference>
<dbReference type="NCBIfam" id="NF008726">
    <property type="entry name" value="PRK11728.1"/>
    <property type="match status" value="1"/>
</dbReference>
<keyword evidence="4" id="KW-0560">Oxidoreductase</keyword>
<gene>
    <name evidence="7" type="primary">lhgO_1</name>
    <name evidence="7" type="ORF">GCM10022204_24740</name>
</gene>
<keyword evidence="3" id="KW-0274">FAD</keyword>
<evidence type="ECO:0000256" key="1">
    <source>
        <dbReference type="ARBA" id="ARBA00001974"/>
    </source>
</evidence>
<keyword evidence="2" id="KW-0285">Flavoprotein</keyword>
<dbReference type="RefSeq" id="WP_344812671.1">
    <property type="nucleotide sequence ID" value="NZ_BAAAYX010000009.1"/>
</dbReference>
<evidence type="ECO:0000313" key="8">
    <source>
        <dbReference type="Proteomes" id="UP001500051"/>
    </source>
</evidence>
<evidence type="ECO:0000256" key="5">
    <source>
        <dbReference type="ARBA" id="ARBA00037941"/>
    </source>
</evidence>
<dbReference type="PANTHER" id="PTHR43104">
    <property type="entry name" value="L-2-HYDROXYGLUTARATE DEHYDROGENASE, MITOCHONDRIAL"/>
    <property type="match status" value="1"/>
</dbReference>
<dbReference type="Gene3D" id="3.30.9.10">
    <property type="entry name" value="D-Amino Acid Oxidase, subunit A, domain 2"/>
    <property type="match status" value="1"/>
</dbReference>
<evidence type="ECO:0000256" key="3">
    <source>
        <dbReference type="ARBA" id="ARBA00022827"/>
    </source>
</evidence>
<proteinExistence type="inferred from homology"/>
<evidence type="ECO:0000313" key="7">
    <source>
        <dbReference type="EMBL" id="GAA3706115.1"/>
    </source>
</evidence>
<dbReference type="InterPro" id="IPR006076">
    <property type="entry name" value="FAD-dep_OxRdtase"/>
</dbReference>
<comment type="similarity">
    <text evidence="5">Belongs to the L2HGDH family.</text>
</comment>
<feature type="domain" description="FAD dependent oxidoreductase" evidence="6">
    <location>
        <begin position="4"/>
        <end position="388"/>
    </location>
</feature>
<comment type="caution">
    <text evidence="7">The sequence shown here is derived from an EMBL/GenBank/DDBJ whole genome shotgun (WGS) entry which is preliminary data.</text>
</comment>
<dbReference type="InterPro" id="IPR036188">
    <property type="entry name" value="FAD/NAD-bd_sf"/>
</dbReference>
<evidence type="ECO:0000256" key="4">
    <source>
        <dbReference type="ARBA" id="ARBA00023002"/>
    </source>
</evidence>
<name>A0ABP7DPC7_9ACTN</name>
<comment type="cofactor">
    <cofactor evidence="1">
        <name>FAD</name>
        <dbReference type="ChEBI" id="CHEBI:57692"/>
    </cofactor>
</comment>
<dbReference type="SUPFAM" id="SSF51905">
    <property type="entry name" value="FAD/NAD(P)-binding domain"/>
    <property type="match status" value="1"/>
</dbReference>
<reference evidence="8" key="1">
    <citation type="journal article" date="2019" name="Int. J. Syst. Evol. Microbiol.">
        <title>The Global Catalogue of Microorganisms (GCM) 10K type strain sequencing project: providing services to taxonomists for standard genome sequencing and annotation.</title>
        <authorList>
            <consortium name="The Broad Institute Genomics Platform"/>
            <consortium name="The Broad Institute Genome Sequencing Center for Infectious Disease"/>
            <person name="Wu L."/>
            <person name="Ma J."/>
        </authorList>
    </citation>
    <scope>NUCLEOTIDE SEQUENCE [LARGE SCALE GENOMIC DNA]</scope>
    <source>
        <strain evidence="8">JCM 16548</strain>
    </source>
</reference>
<dbReference type="Proteomes" id="UP001500051">
    <property type="component" value="Unassembled WGS sequence"/>
</dbReference>
<keyword evidence="8" id="KW-1185">Reference proteome</keyword>
<dbReference type="EMBL" id="BAAAYX010000009">
    <property type="protein sequence ID" value="GAA3706115.1"/>
    <property type="molecule type" value="Genomic_DNA"/>
</dbReference>
<evidence type="ECO:0000259" key="6">
    <source>
        <dbReference type="Pfam" id="PF01266"/>
    </source>
</evidence>